<sequence length="130" mass="14543">MSSSEGEEEYSPVESPTLVNIRRRDDVWPPKYSTVRYLPKTGFSPTVVGEPGKGKKFVWPPPKHTEEHMNDVGSYLTAEPMMLGIRKPTPWATGRPHLPQEQPQSVDARMKYGHQGAANIKAIGEHPPNL</sequence>
<name>A0AAV4YBJ7_CAEEX</name>
<proteinExistence type="predicted"/>
<reference evidence="2 3" key="1">
    <citation type="submission" date="2021-06" db="EMBL/GenBank/DDBJ databases">
        <title>Caerostris extrusa draft genome.</title>
        <authorList>
            <person name="Kono N."/>
            <person name="Arakawa K."/>
        </authorList>
    </citation>
    <scope>NUCLEOTIDE SEQUENCE [LARGE SCALE GENOMIC DNA]</scope>
</reference>
<comment type="caution">
    <text evidence="2">The sequence shown here is derived from an EMBL/GenBank/DDBJ whole genome shotgun (WGS) entry which is preliminary data.</text>
</comment>
<protein>
    <submittedName>
        <fullName evidence="2">Uncharacterized protein</fullName>
    </submittedName>
</protein>
<evidence type="ECO:0000313" key="3">
    <source>
        <dbReference type="Proteomes" id="UP001054945"/>
    </source>
</evidence>
<feature type="region of interest" description="Disordered" evidence="1">
    <location>
        <begin position="39"/>
        <end position="66"/>
    </location>
</feature>
<gene>
    <name evidence="2" type="primary">AVEN_33012_1</name>
    <name evidence="2" type="ORF">CEXT_615411</name>
</gene>
<evidence type="ECO:0000256" key="1">
    <source>
        <dbReference type="SAM" id="MobiDB-lite"/>
    </source>
</evidence>
<accession>A0AAV4YBJ7</accession>
<dbReference type="Proteomes" id="UP001054945">
    <property type="component" value="Unassembled WGS sequence"/>
</dbReference>
<keyword evidence="3" id="KW-1185">Reference proteome</keyword>
<feature type="region of interest" description="Disordered" evidence="1">
    <location>
        <begin position="86"/>
        <end position="105"/>
    </location>
</feature>
<evidence type="ECO:0000313" key="2">
    <source>
        <dbReference type="EMBL" id="GIZ03746.1"/>
    </source>
</evidence>
<organism evidence="2 3">
    <name type="scientific">Caerostris extrusa</name>
    <name type="common">Bark spider</name>
    <name type="synonym">Caerostris bankana</name>
    <dbReference type="NCBI Taxonomy" id="172846"/>
    <lineage>
        <taxon>Eukaryota</taxon>
        <taxon>Metazoa</taxon>
        <taxon>Ecdysozoa</taxon>
        <taxon>Arthropoda</taxon>
        <taxon>Chelicerata</taxon>
        <taxon>Arachnida</taxon>
        <taxon>Araneae</taxon>
        <taxon>Araneomorphae</taxon>
        <taxon>Entelegynae</taxon>
        <taxon>Araneoidea</taxon>
        <taxon>Araneidae</taxon>
        <taxon>Caerostris</taxon>
    </lineage>
</organism>
<dbReference type="AlphaFoldDB" id="A0AAV4YBJ7"/>
<dbReference type="EMBL" id="BPLR01001643">
    <property type="protein sequence ID" value="GIZ03746.1"/>
    <property type="molecule type" value="Genomic_DNA"/>
</dbReference>